<accession>A0A367KHQ8</accession>
<feature type="region of interest" description="Disordered" evidence="3">
    <location>
        <begin position="356"/>
        <end position="378"/>
    </location>
</feature>
<feature type="region of interest" description="Disordered" evidence="3">
    <location>
        <begin position="437"/>
        <end position="475"/>
    </location>
</feature>
<keyword evidence="6" id="KW-1185">Reference proteome</keyword>
<organism evidence="5 6">
    <name type="scientific">Rhizopus stolonifer</name>
    <name type="common">Rhizopus nigricans</name>
    <dbReference type="NCBI Taxonomy" id="4846"/>
    <lineage>
        <taxon>Eukaryota</taxon>
        <taxon>Fungi</taxon>
        <taxon>Fungi incertae sedis</taxon>
        <taxon>Mucoromycota</taxon>
        <taxon>Mucoromycotina</taxon>
        <taxon>Mucoromycetes</taxon>
        <taxon>Mucorales</taxon>
        <taxon>Mucorineae</taxon>
        <taxon>Rhizopodaceae</taxon>
        <taxon>Rhizopus</taxon>
    </lineage>
</organism>
<sequence length="475" mass="51999">MQSSSTSPFNVENELYSLDINQYYGQSSDSFNNKWNLVTSSNSFDVEVRRTPESAALADGKSFILVGGQNLGSTGNNLVFVNQTILYNAVENTWETLPAYSETNRTERQIYFGTASNLPSASQDTIGFYGGFEDRSNTSSPMVSVYGTVVPVSSDNTTSVRGFDSLTVFNTTSKTWSHFAPQSNIPKNFYLNSQTATLNPKTGKIYYMGGSYYTPLTGYRFPFSESYVFDTTQGSWSLVKLSAAPTSRIPSDRIYHSTTMMPNSEDILLYGGTNNGQLAATDFCYTLNLTTNVWTEQVNVSVPTSVTSSGARFGHSVNTTLFIIFGKDLNGSPNPNLLTFDISNISNIQYTSTYPLQDTDTTSSNSTTQQGTTSSLSGGAKAGIAIGCVVGVAAIVAGAILFYRKKSKRSNGRFNQDDQNVMHVDWDKIESQYKEVQAPPVYTSSSARPSAEMSRQTPDVHDSISYEKPMSYSKN</sequence>
<proteinExistence type="predicted"/>
<protein>
    <recommendedName>
        <fullName evidence="7">Galactose oxidase</fullName>
    </recommendedName>
</protein>
<dbReference type="EMBL" id="PJQM01001717">
    <property type="protein sequence ID" value="RCI01671.1"/>
    <property type="molecule type" value="Genomic_DNA"/>
</dbReference>
<keyword evidence="2" id="KW-0677">Repeat</keyword>
<dbReference type="OrthoDB" id="2263777at2759"/>
<dbReference type="InterPro" id="IPR015915">
    <property type="entry name" value="Kelch-typ_b-propeller"/>
</dbReference>
<keyword evidence="1" id="KW-0880">Kelch repeat</keyword>
<keyword evidence="4" id="KW-0472">Membrane</keyword>
<evidence type="ECO:0000256" key="3">
    <source>
        <dbReference type="SAM" id="MobiDB-lite"/>
    </source>
</evidence>
<feature type="compositionally biased region" description="Polar residues" evidence="3">
    <location>
        <begin position="442"/>
        <end position="457"/>
    </location>
</feature>
<comment type="caution">
    <text evidence="5">The sequence shown here is derived from an EMBL/GenBank/DDBJ whole genome shotgun (WGS) entry which is preliminary data.</text>
</comment>
<dbReference type="Gene3D" id="2.120.10.80">
    <property type="entry name" value="Kelch-type beta propeller"/>
    <property type="match status" value="1"/>
</dbReference>
<keyword evidence="4" id="KW-0812">Transmembrane</keyword>
<dbReference type="PANTHER" id="PTHR46093">
    <property type="entry name" value="ACYL-COA-BINDING DOMAIN-CONTAINING PROTEIN 5"/>
    <property type="match status" value="1"/>
</dbReference>
<dbReference type="AlphaFoldDB" id="A0A367KHQ8"/>
<dbReference type="PANTHER" id="PTHR46093:SF18">
    <property type="entry name" value="FIBRONECTIN TYPE-III DOMAIN-CONTAINING PROTEIN"/>
    <property type="match status" value="1"/>
</dbReference>
<evidence type="ECO:0000256" key="1">
    <source>
        <dbReference type="ARBA" id="ARBA00022441"/>
    </source>
</evidence>
<evidence type="ECO:0000313" key="5">
    <source>
        <dbReference type="EMBL" id="RCI01671.1"/>
    </source>
</evidence>
<evidence type="ECO:0000313" key="6">
    <source>
        <dbReference type="Proteomes" id="UP000253551"/>
    </source>
</evidence>
<dbReference type="Proteomes" id="UP000253551">
    <property type="component" value="Unassembled WGS sequence"/>
</dbReference>
<evidence type="ECO:0000256" key="4">
    <source>
        <dbReference type="SAM" id="Phobius"/>
    </source>
</evidence>
<reference evidence="5 6" key="1">
    <citation type="journal article" date="2018" name="G3 (Bethesda)">
        <title>Phylogenetic and Phylogenomic Definition of Rhizopus Species.</title>
        <authorList>
            <person name="Gryganskyi A.P."/>
            <person name="Golan J."/>
            <person name="Dolatabadi S."/>
            <person name="Mondo S."/>
            <person name="Robb S."/>
            <person name="Idnurm A."/>
            <person name="Muszewska A."/>
            <person name="Steczkiewicz K."/>
            <person name="Masonjones S."/>
            <person name="Liao H.L."/>
            <person name="Gajdeczka M.T."/>
            <person name="Anike F."/>
            <person name="Vuek A."/>
            <person name="Anishchenko I.M."/>
            <person name="Voigt K."/>
            <person name="de Hoog G.S."/>
            <person name="Smith M.E."/>
            <person name="Heitman J."/>
            <person name="Vilgalys R."/>
            <person name="Stajich J.E."/>
        </authorList>
    </citation>
    <scope>NUCLEOTIDE SEQUENCE [LARGE SCALE GENOMIC DNA]</scope>
    <source>
        <strain evidence="5 6">LSU 92-RS-03</strain>
    </source>
</reference>
<dbReference type="STRING" id="4846.A0A367KHQ8"/>
<evidence type="ECO:0008006" key="7">
    <source>
        <dbReference type="Google" id="ProtNLM"/>
    </source>
</evidence>
<dbReference type="SUPFAM" id="SSF117281">
    <property type="entry name" value="Kelch motif"/>
    <property type="match status" value="1"/>
</dbReference>
<evidence type="ECO:0000256" key="2">
    <source>
        <dbReference type="ARBA" id="ARBA00022737"/>
    </source>
</evidence>
<feature type="transmembrane region" description="Helical" evidence="4">
    <location>
        <begin position="382"/>
        <end position="403"/>
    </location>
</feature>
<name>A0A367KHQ8_RHIST</name>
<keyword evidence="4" id="KW-1133">Transmembrane helix</keyword>
<gene>
    <name evidence="5" type="ORF">CU098_009612</name>
</gene>